<organism evidence="1 2">
    <name type="scientific">Datura stramonium</name>
    <name type="common">Jimsonweed</name>
    <name type="synonym">Common thornapple</name>
    <dbReference type="NCBI Taxonomy" id="4076"/>
    <lineage>
        <taxon>Eukaryota</taxon>
        <taxon>Viridiplantae</taxon>
        <taxon>Streptophyta</taxon>
        <taxon>Embryophyta</taxon>
        <taxon>Tracheophyta</taxon>
        <taxon>Spermatophyta</taxon>
        <taxon>Magnoliopsida</taxon>
        <taxon>eudicotyledons</taxon>
        <taxon>Gunneridae</taxon>
        <taxon>Pentapetalae</taxon>
        <taxon>asterids</taxon>
        <taxon>lamiids</taxon>
        <taxon>Solanales</taxon>
        <taxon>Solanaceae</taxon>
        <taxon>Solanoideae</taxon>
        <taxon>Datureae</taxon>
        <taxon>Datura</taxon>
    </lineage>
</organism>
<accession>A0ABS8VJD7</accession>
<sequence>MEGGLSVSSSTSLYSGLKGYWRRRRRGYERLNGSGRRTKNRIEYLSGEGSRRKRRRFWKINLKPKLKLKLNLKLRRFSPKKLLLNMRDAYVNMMMKIANSRCMNSGISGFDSGFGMRQLKEYDEKVLVEIYKSMVMAQGQLIPCDAAGTAAGAAKFGTQIMCQQ</sequence>
<proteinExistence type="predicted"/>
<keyword evidence="2" id="KW-1185">Reference proteome</keyword>
<dbReference type="PANTHER" id="PTHR33702:SF19">
    <property type="entry name" value="BINDING PROTEIN"/>
    <property type="match status" value="1"/>
</dbReference>
<protein>
    <submittedName>
        <fullName evidence="1">Uncharacterized protein</fullName>
    </submittedName>
</protein>
<evidence type="ECO:0000313" key="2">
    <source>
        <dbReference type="Proteomes" id="UP000823775"/>
    </source>
</evidence>
<name>A0ABS8VJD7_DATST</name>
<evidence type="ECO:0000313" key="1">
    <source>
        <dbReference type="EMBL" id="MCD9646253.1"/>
    </source>
</evidence>
<dbReference type="EMBL" id="JACEIK010004732">
    <property type="protein sequence ID" value="MCD9646253.1"/>
    <property type="molecule type" value="Genomic_DNA"/>
</dbReference>
<reference evidence="1 2" key="1">
    <citation type="journal article" date="2021" name="BMC Genomics">
        <title>Datura genome reveals duplications of psychoactive alkaloid biosynthetic genes and high mutation rate following tissue culture.</title>
        <authorList>
            <person name="Rajewski A."/>
            <person name="Carter-House D."/>
            <person name="Stajich J."/>
            <person name="Litt A."/>
        </authorList>
    </citation>
    <scope>NUCLEOTIDE SEQUENCE [LARGE SCALE GENOMIC DNA]</scope>
    <source>
        <strain evidence="1">AR-01</strain>
    </source>
</reference>
<gene>
    <name evidence="1" type="ORF">HAX54_035971</name>
</gene>
<comment type="caution">
    <text evidence="1">The sequence shown here is derived from an EMBL/GenBank/DDBJ whole genome shotgun (WGS) entry which is preliminary data.</text>
</comment>
<dbReference type="Proteomes" id="UP000823775">
    <property type="component" value="Unassembled WGS sequence"/>
</dbReference>
<dbReference type="PANTHER" id="PTHR33702">
    <property type="entry name" value="BNAA09G40010D PROTEIN"/>
    <property type="match status" value="1"/>
</dbReference>